<evidence type="ECO:0000313" key="8">
    <source>
        <dbReference type="EMBL" id="KAK8551847.1"/>
    </source>
</evidence>
<evidence type="ECO:0000256" key="5">
    <source>
        <dbReference type="ARBA" id="ARBA00023002"/>
    </source>
</evidence>
<dbReference type="PROSITE" id="PS00075">
    <property type="entry name" value="DHFR_1"/>
    <property type="match status" value="1"/>
</dbReference>
<keyword evidence="9" id="KW-1185">Reference proteome</keyword>
<gene>
    <name evidence="8" type="ORF">V6N12_040468</name>
</gene>
<dbReference type="EMBL" id="JBBPBM010000020">
    <property type="protein sequence ID" value="KAK8551847.1"/>
    <property type="molecule type" value="Genomic_DNA"/>
</dbReference>
<evidence type="ECO:0000256" key="1">
    <source>
        <dbReference type="ARBA" id="ARBA00004903"/>
    </source>
</evidence>
<dbReference type="PRINTS" id="PR00070">
    <property type="entry name" value="DHFR"/>
</dbReference>
<dbReference type="PANTHER" id="PTHR48069">
    <property type="entry name" value="DIHYDROFOLATE REDUCTASE"/>
    <property type="match status" value="1"/>
</dbReference>
<evidence type="ECO:0000256" key="4">
    <source>
        <dbReference type="ARBA" id="ARBA00022857"/>
    </source>
</evidence>
<dbReference type="InterPro" id="IPR017925">
    <property type="entry name" value="DHFR_CS"/>
</dbReference>
<dbReference type="Gene3D" id="3.40.430.10">
    <property type="entry name" value="Dihydrofolate Reductase, subunit A"/>
    <property type="match status" value="1"/>
</dbReference>
<comment type="pathway">
    <text evidence="1">Cofactor biosynthesis; tetrahydrofolate biosynthesis; 5,6,7,8-tetrahydrofolate from 7,8-dihydrofolate: step 1/1.</text>
</comment>
<sequence length="372" mass="41224">MSLQNNVLLSKVLLGCYANGFSNLISGSQILRGFTETAKLGFSTMSGDNLRSPQRNYQVVVAATREMGIGKDGKLPWRLPSDLKFFKELTVTTSDPEKMNVVVMGRKTWESIPFQNRPLPGRLNVVLTRSHSSDITTGENVVICGSIPSALELLAEFPYCFSTEKVFVIGGGQIFRETLNAPGCEAIHITEIETRFECDAFIPSIDLSCFQPWYSSKPLVENDVRFSFATYVRVRSGATGYPLNTKAKSNGSSNCNNVDGKDFTFLPRMILERRDELTRNKLKLVHEIIWSGNHDSDRLDTKFNCHLPRVQSLKCESPVSEWAVADGTHPEMGTAPVVGLGAITITSKELDPTAQYLLSIEDILCLLNPTES</sequence>
<dbReference type="PROSITE" id="PS51330">
    <property type="entry name" value="DHFR_2"/>
    <property type="match status" value="1"/>
</dbReference>
<evidence type="ECO:0000256" key="2">
    <source>
        <dbReference type="ARBA" id="ARBA00012856"/>
    </source>
</evidence>
<accession>A0ABR2E4C3</accession>
<dbReference type="InterPro" id="IPR012259">
    <property type="entry name" value="DHFR"/>
</dbReference>
<keyword evidence="5" id="KW-0560">Oxidoreductase</keyword>
<dbReference type="InterPro" id="IPR001796">
    <property type="entry name" value="DHFR_dom"/>
</dbReference>
<keyword evidence="4" id="KW-0521">NADP</keyword>
<dbReference type="PANTHER" id="PTHR48069:SF3">
    <property type="entry name" value="DIHYDROFOLATE REDUCTASE"/>
    <property type="match status" value="1"/>
</dbReference>
<dbReference type="Proteomes" id="UP001472677">
    <property type="component" value="Unassembled WGS sequence"/>
</dbReference>
<evidence type="ECO:0000256" key="3">
    <source>
        <dbReference type="ARBA" id="ARBA00022563"/>
    </source>
</evidence>
<protein>
    <recommendedName>
        <fullName evidence="2">dihydrofolate reductase</fullName>
        <ecNumber evidence="2">1.5.1.3</ecNumber>
    </recommendedName>
</protein>
<dbReference type="CDD" id="cd00209">
    <property type="entry name" value="DHFR"/>
    <property type="match status" value="1"/>
</dbReference>
<organism evidence="8 9">
    <name type="scientific">Hibiscus sabdariffa</name>
    <name type="common">roselle</name>
    <dbReference type="NCBI Taxonomy" id="183260"/>
    <lineage>
        <taxon>Eukaryota</taxon>
        <taxon>Viridiplantae</taxon>
        <taxon>Streptophyta</taxon>
        <taxon>Embryophyta</taxon>
        <taxon>Tracheophyta</taxon>
        <taxon>Spermatophyta</taxon>
        <taxon>Magnoliopsida</taxon>
        <taxon>eudicotyledons</taxon>
        <taxon>Gunneridae</taxon>
        <taxon>Pentapetalae</taxon>
        <taxon>rosids</taxon>
        <taxon>malvids</taxon>
        <taxon>Malvales</taxon>
        <taxon>Malvaceae</taxon>
        <taxon>Malvoideae</taxon>
        <taxon>Hibiscus</taxon>
    </lineage>
</organism>
<feature type="domain" description="DHFR" evidence="7">
    <location>
        <begin position="56"/>
        <end position="233"/>
    </location>
</feature>
<dbReference type="InterPro" id="IPR024072">
    <property type="entry name" value="DHFR-like_dom_sf"/>
</dbReference>
<dbReference type="EC" id="1.5.1.3" evidence="2"/>
<name>A0ABR2E4C3_9ROSI</name>
<reference evidence="8 9" key="1">
    <citation type="journal article" date="2024" name="G3 (Bethesda)">
        <title>Genome assembly of Hibiscus sabdariffa L. provides insights into metabolisms of medicinal natural products.</title>
        <authorList>
            <person name="Kim T."/>
        </authorList>
    </citation>
    <scope>NUCLEOTIDE SEQUENCE [LARGE SCALE GENOMIC DNA]</scope>
    <source>
        <strain evidence="8">TK-2024</strain>
        <tissue evidence="8">Old leaves</tissue>
    </source>
</reference>
<keyword evidence="3" id="KW-0554">One-carbon metabolism</keyword>
<comment type="similarity">
    <text evidence="6">Belongs to the dihydrofolate reductase family.</text>
</comment>
<dbReference type="Pfam" id="PF00186">
    <property type="entry name" value="DHFR_1"/>
    <property type="match status" value="1"/>
</dbReference>
<proteinExistence type="inferred from homology"/>
<evidence type="ECO:0000313" key="9">
    <source>
        <dbReference type="Proteomes" id="UP001472677"/>
    </source>
</evidence>
<dbReference type="SUPFAM" id="SSF53597">
    <property type="entry name" value="Dihydrofolate reductase-like"/>
    <property type="match status" value="1"/>
</dbReference>
<evidence type="ECO:0000256" key="6">
    <source>
        <dbReference type="RuleBase" id="RU004474"/>
    </source>
</evidence>
<evidence type="ECO:0000259" key="7">
    <source>
        <dbReference type="PROSITE" id="PS51330"/>
    </source>
</evidence>
<comment type="caution">
    <text evidence="8">The sequence shown here is derived from an EMBL/GenBank/DDBJ whole genome shotgun (WGS) entry which is preliminary data.</text>
</comment>